<sequence>MATQTTQLNFPLTASTEPLEQYVHPPETKQDIKYADLVTIDLSEFDQPGGKEKLAAQLKDAVHEVGFFYVTNFGLTQEQVDRQFAIAKEFFSLPEEERRSFRAPLEEGIYNGYRPLGSIEILPGLRDNIEFYNIMKFLPQYERIHPAIPEDELEKGHLYDSNCDSGLRYMCYRARSADENEKYKSLYSRGHTDNGTITFVFQQPVAGLQVKKYDDSAWEYLRIPPGTISVNIADLLTILSNGYLKSGVHRVITPPVDQQHLDRLGLLYFVRPSDRLNLRTVNSPLLRRLGYYKEGINEINIPAPEWTRARIKKNWTRSPTDPNEGTSMAGFSVKHFHD</sequence>
<evidence type="ECO:0000259" key="3">
    <source>
        <dbReference type="Pfam" id="PF14226"/>
    </source>
</evidence>
<evidence type="ECO:0000259" key="2">
    <source>
        <dbReference type="Pfam" id="PF03171"/>
    </source>
</evidence>
<evidence type="ECO:0000313" key="5">
    <source>
        <dbReference type="Proteomes" id="UP000215289"/>
    </source>
</evidence>
<dbReference type="Proteomes" id="UP000215289">
    <property type="component" value="Unassembled WGS sequence"/>
</dbReference>
<feature type="domain" description="Isopenicillin N synthase-like Fe(2+) 2OG dioxygenase" evidence="2">
    <location>
        <begin position="181"/>
        <end position="271"/>
    </location>
</feature>
<comment type="similarity">
    <text evidence="1">Belongs to the iron/ascorbate-dependent oxidoreductase family.</text>
</comment>
<gene>
    <name evidence="4" type="ORF">CFD26_105002</name>
</gene>
<dbReference type="STRING" id="1245748.A0A3R7F794"/>
<evidence type="ECO:0008006" key="6">
    <source>
        <dbReference type="Google" id="ProtNLM"/>
    </source>
</evidence>
<evidence type="ECO:0000256" key="1">
    <source>
        <dbReference type="ARBA" id="ARBA00008056"/>
    </source>
</evidence>
<dbReference type="InterPro" id="IPR050231">
    <property type="entry name" value="Iron_ascorbate_oxido_reductase"/>
</dbReference>
<feature type="domain" description="Non-haem dioxygenase N-terminal" evidence="3">
    <location>
        <begin position="39"/>
        <end position="141"/>
    </location>
</feature>
<dbReference type="OrthoDB" id="406156at2759"/>
<dbReference type="Pfam" id="PF03171">
    <property type="entry name" value="2OG-FeII_Oxy"/>
    <property type="match status" value="1"/>
</dbReference>
<dbReference type="PANTHER" id="PTHR47990">
    <property type="entry name" value="2-OXOGLUTARATE (2OG) AND FE(II)-DEPENDENT OXYGENASE SUPERFAMILY PROTEIN-RELATED"/>
    <property type="match status" value="1"/>
</dbReference>
<comment type="caution">
    <text evidence="4">The sequence shown here is derived from an EMBL/GenBank/DDBJ whole genome shotgun (WGS) entry which is preliminary data.</text>
</comment>
<dbReference type="AlphaFoldDB" id="A0A3R7F794"/>
<reference evidence="4 5" key="1">
    <citation type="submission" date="2018-08" db="EMBL/GenBank/DDBJ databases">
        <title>Draft genome sequences of two Aspergillus turcosus clinical strains isolated from bronchoalveolar lavage fluid: one azole-susceptible and the other azole-resistant.</title>
        <authorList>
            <person name="Parent-Michaud M."/>
            <person name="Dufresne P.J."/>
            <person name="Fournier E."/>
            <person name="Martineau C."/>
            <person name="Moreira S."/>
            <person name="Perkins V."/>
            <person name="De Repentigny L."/>
            <person name="Dufresne S.F."/>
        </authorList>
    </citation>
    <scope>NUCLEOTIDE SEQUENCE [LARGE SCALE GENOMIC DNA]</scope>
    <source>
        <strain evidence="4">HMR AF 1038</strain>
    </source>
</reference>
<dbReference type="Pfam" id="PF14226">
    <property type="entry name" value="DIOX_N"/>
    <property type="match status" value="1"/>
</dbReference>
<organism evidence="4 5">
    <name type="scientific">Aspergillus turcosus</name>
    <dbReference type="NCBI Taxonomy" id="1245748"/>
    <lineage>
        <taxon>Eukaryota</taxon>
        <taxon>Fungi</taxon>
        <taxon>Dikarya</taxon>
        <taxon>Ascomycota</taxon>
        <taxon>Pezizomycotina</taxon>
        <taxon>Eurotiomycetes</taxon>
        <taxon>Eurotiomycetidae</taxon>
        <taxon>Eurotiales</taxon>
        <taxon>Aspergillaceae</taxon>
        <taxon>Aspergillus</taxon>
        <taxon>Aspergillus subgen. Fumigati</taxon>
    </lineage>
</organism>
<dbReference type="InterPro" id="IPR026992">
    <property type="entry name" value="DIOX_N"/>
</dbReference>
<dbReference type="Gene3D" id="2.60.120.330">
    <property type="entry name" value="B-lactam Antibiotic, Isopenicillin N Synthase, Chain"/>
    <property type="match status" value="2"/>
</dbReference>
<keyword evidence="5" id="KW-1185">Reference proteome</keyword>
<name>A0A3R7F794_9EURO</name>
<dbReference type="EMBL" id="NIDN02000081">
    <property type="protein sequence ID" value="RLL97334.1"/>
    <property type="molecule type" value="Genomic_DNA"/>
</dbReference>
<dbReference type="InterPro" id="IPR027443">
    <property type="entry name" value="IPNS-like_sf"/>
</dbReference>
<dbReference type="SUPFAM" id="SSF51197">
    <property type="entry name" value="Clavaminate synthase-like"/>
    <property type="match status" value="1"/>
</dbReference>
<protein>
    <recommendedName>
        <fullName evidence="6">Fe2OG dioxygenase domain-containing protein</fullName>
    </recommendedName>
</protein>
<dbReference type="InterPro" id="IPR044861">
    <property type="entry name" value="IPNS-like_FE2OG_OXY"/>
</dbReference>
<proteinExistence type="inferred from homology"/>
<evidence type="ECO:0000313" key="4">
    <source>
        <dbReference type="EMBL" id="RLL97334.1"/>
    </source>
</evidence>
<accession>A0A3R7F794</accession>